<feature type="domain" description="DNA helicase Pif1-like 2B" evidence="1">
    <location>
        <begin position="53"/>
        <end position="93"/>
    </location>
</feature>
<dbReference type="OrthoDB" id="6265497at2759"/>
<reference evidence="2" key="1">
    <citation type="submission" date="2015-07" db="EMBL/GenBank/DDBJ databases">
        <title>MeaNS - Measles Nucleotide Surveillance Program.</title>
        <authorList>
            <person name="Tran T."/>
            <person name="Druce J."/>
        </authorList>
    </citation>
    <scope>NUCLEOTIDE SEQUENCE</scope>
    <source>
        <strain evidence="2">UCB-OBI-ISO-001</strain>
        <tissue evidence="2">Gonad</tissue>
    </source>
</reference>
<organism evidence="2">
    <name type="scientific">Octopus bimaculoides</name>
    <name type="common">California two-spotted octopus</name>
    <dbReference type="NCBI Taxonomy" id="37653"/>
    <lineage>
        <taxon>Eukaryota</taxon>
        <taxon>Metazoa</taxon>
        <taxon>Spiralia</taxon>
        <taxon>Lophotrochozoa</taxon>
        <taxon>Mollusca</taxon>
        <taxon>Cephalopoda</taxon>
        <taxon>Coleoidea</taxon>
        <taxon>Octopodiformes</taxon>
        <taxon>Octopoda</taxon>
        <taxon>Incirrata</taxon>
        <taxon>Octopodidae</taxon>
        <taxon>Octopus</taxon>
    </lineage>
</organism>
<dbReference type="STRING" id="37653.A0A0L8IDH9"/>
<dbReference type="PANTHER" id="PTHR10492:SF57">
    <property type="entry name" value="ATP-DEPENDENT DNA HELICASE"/>
    <property type="match status" value="1"/>
</dbReference>
<name>A0A0L8IDH9_OCTBM</name>
<evidence type="ECO:0000313" key="2">
    <source>
        <dbReference type="EMBL" id="KOF99469.1"/>
    </source>
</evidence>
<proteinExistence type="predicted"/>
<sequence length="94" mass="10689">MVPNVNDLKMHVFSNTAQHFSNSQWLCKRAIIAPRNSTVDKINMNQAVVLPTEFLNFLQPSGIPPHNSTLKKGSQIMLLRNMDPLRLCNCTRLE</sequence>
<gene>
    <name evidence="2" type="ORF">OCBIM_22016056mg</name>
</gene>
<evidence type="ECO:0000259" key="1">
    <source>
        <dbReference type="Pfam" id="PF21530"/>
    </source>
</evidence>
<accession>A0A0L8IDH9</accession>
<dbReference type="AlphaFoldDB" id="A0A0L8IDH9"/>
<dbReference type="Pfam" id="PF21530">
    <property type="entry name" value="Pif1_2B_dom"/>
    <property type="match status" value="1"/>
</dbReference>
<feature type="non-terminal residue" evidence="2">
    <location>
        <position position="94"/>
    </location>
</feature>
<dbReference type="PANTHER" id="PTHR10492">
    <property type="match status" value="1"/>
</dbReference>
<protein>
    <recommendedName>
        <fullName evidence="1">DNA helicase Pif1-like 2B domain-containing protein</fullName>
    </recommendedName>
</protein>
<dbReference type="EMBL" id="KQ415951">
    <property type="protein sequence ID" value="KOF99469.1"/>
    <property type="molecule type" value="Genomic_DNA"/>
</dbReference>
<dbReference type="InterPro" id="IPR049163">
    <property type="entry name" value="Pif1-like_2B_dom"/>
</dbReference>